<reference evidence="2" key="1">
    <citation type="journal article" date="2015" name="Int. J. Syst. Evol. Microbiol.">
        <title>Rhizobium alvei sp. nov., isolated from a freshwater river.</title>
        <authorList>
            <person name="Sheu S.Y."/>
            <person name="Huang H.W."/>
            <person name="Young C.C."/>
            <person name="Chen W.M."/>
        </authorList>
    </citation>
    <scope>NUCLEOTIDE SEQUENCE</scope>
    <source>
        <strain evidence="2">TNR-22</strain>
    </source>
</reference>
<keyword evidence="3" id="KW-1185">Reference proteome</keyword>
<keyword evidence="1" id="KW-1133">Transmembrane helix</keyword>
<feature type="transmembrane region" description="Helical" evidence="1">
    <location>
        <begin position="86"/>
        <end position="106"/>
    </location>
</feature>
<feature type="transmembrane region" description="Helical" evidence="1">
    <location>
        <begin position="12"/>
        <end position="36"/>
    </location>
</feature>
<comment type="caution">
    <text evidence="2">The sequence shown here is derived from an EMBL/GenBank/DDBJ whole genome shotgun (WGS) entry which is preliminary data.</text>
</comment>
<keyword evidence="1" id="KW-0812">Transmembrane</keyword>
<feature type="transmembrane region" description="Helical" evidence="1">
    <location>
        <begin position="204"/>
        <end position="228"/>
    </location>
</feature>
<gene>
    <name evidence="2" type="ORF">Q4481_14965</name>
</gene>
<dbReference type="RefSeq" id="WP_304377201.1">
    <property type="nucleotide sequence ID" value="NZ_JAUOZU010000010.1"/>
</dbReference>
<dbReference type="Pfam" id="PF07077">
    <property type="entry name" value="DUF1345"/>
    <property type="match status" value="1"/>
</dbReference>
<organism evidence="2 3">
    <name type="scientific">Rhizobium alvei</name>
    <dbReference type="NCBI Taxonomy" id="1132659"/>
    <lineage>
        <taxon>Bacteria</taxon>
        <taxon>Pseudomonadati</taxon>
        <taxon>Pseudomonadota</taxon>
        <taxon>Alphaproteobacteria</taxon>
        <taxon>Hyphomicrobiales</taxon>
        <taxon>Rhizobiaceae</taxon>
        <taxon>Rhizobium/Agrobacterium group</taxon>
        <taxon>Rhizobium</taxon>
    </lineage>
</organism>
<reference evidence="2" key="2">
    <citation type="submission" date="2023-07" db="EMBL/GenBank/DDBJ databases">
        <authorList>
            <person name="Shen H."/>
        </authorList>
    </citation>
    <scope>NUCLEOTIDE SEQUENCE</scope>
    <source>
        <strain evidence="2">TNR-22</strain>
    </source>
</reference>
<protein>
    <submittedName>
        <fullName evidence="2">DUF1345 domain-containing protein</fullName>
    </submittedName>
</protein>
<sequence>MKPIKDGRPHRAVVSQFIAHPRLMLSALIGVATYLLAGPQYGEAARLLIGWNIGALCFLAMMLQMMSRSTGDVMRARAVRTDEGRFFVLSLSLIAVVVSLAAIVMELSQIKTPDSENWLLHVALAVLTIFVSWAFIQAIFTEHYAHEFYMHWQDGRRMPNSEGGGLGFPKDTKPDYIDFLYFTVTISVANQTADVMIESRPMRIVVLVHSVIAYFFNAAVLALSINILSNSV</sequence>
<dbReference type="InterPro" id="IPR009781">
    <property type="entry name" value="DUF1345"/>
</dbReference>
<accession>A0ABT8YNG2</accession>
<evidence type="ECO:0000313" key="3">
    <source>
        <dbReference type="Proteomes" id="UP001174932"/>
    </source>
</evidence>
<feature type="transmembrane region" description="Helical" evidence="1">
    <location>
        <begin position="48"/>
        <end position="66"/>
    </location>
</feature>
<name>A0ABT8YNG2_9HYPH</name>
<dbReference type="EMBL" id="JAUOZU010000010">
    <property type="protein sequence ID" value="MDO6965266.1"/>
    <property type="molecule type" value="Genomic_DNA"/>
</dbReference>
<proteinExistence type="predicted"/>
<evidence type="ECO:0000256" key="1">
    <source>
        <dbReference type="SAM" id="Phobius"/>
    </source>
</evidence>
<keyword evidence="1" id="KW-0472">Membrane</keyword>
<feature type="transmembrane region" description="Helical" evidence="1">
    <location>
        <begin position="118"/>
        <end position="140"/>
    </location>
</feature>
<dbReference type="Proteomes" id="UP001174932">
    <property type="component" value="Unassembled WGS sequence"/>
</dbReference>
<evidence type="ECO:0000313" key="2">
    <source>
        <dbReference type="EMBL" id="MDO6965266.1"/>
    </source>
</evidence>